<comment type="caution">
    <text evidence="3">The sequence shown here is derived from an EMBL/GenBank/DDBJ whole genome shotgun (WGS) entry which is preliminary data.</text>
</comment>
<keyword evidence="1" id="KW-0812">Transmembrane</keyword>
<name>A0ABR9ED91_9GAMM</name>
<feature type="domain" description="EamA" evidence="2">
    <location>
        <begin position="9"/>
        <end position="142"/>
    </location>
</feature>
<dbReference type="RefSeq" id="WP_192508161.1">
    <property type="nucleotide sequence ID" value="NZ_AQGV01000012.1"/>
</dbReference>
<protein>
    <submittedName>
        <fullName evidence="3">Drug/metabolite transporter, DME family</fullName>
    </submittedName>
</protein>
<gene>
    <name evidence="3" type="ORF">PAUR_a2693</name>
</gene>
<reference evidence="3 4" key="1">
    <citation type="submission" date="2015-03" db="EMBL/GenBank/DDBJ databases">
        <title>Genome sequence of Pseudoalteromonas aurantia.</title>
        <authorList>
            <person name="Xie B.-B."/>
            <person name="Rong J.-C."/>
            <person name="Qin Q.-L."/>
            <person name="Zhang Y.-Z."/>
        </authorList>
    </citation>
    <scope>NUCLEOTIDE SEQUENCE [LARGE SCALE GENOMIC DNA]</scope>
    <source>
        <strain evidence="3 4">208</strain>
    </source>
</reference>
<feature type="transmembrane region" description="Helical" evidence="1">
    <location>
        <begin position="72"/>
        <end position="89"/>
    </location>
</feature>
<dbReference type="Pfam" id="PF00892">
    <property type="entry name" value="EamA"/>
    <property type="match status" value="2"/>
</dbReference>
<sequence>MENHHGNVKGVIAIVMASFLWGTTGTVASYSHDVNALAIGAFSMGVGGVLLVIMAWKKLVIDYKRMFKRPKVLFLGVSSVVTYPLSFYSSMQLSGVVIGTVISIAMAPFFTAILERLISHKKISLQWGVSFVIGAIGIAFLTFGKEQNSGTAYNMYQQSMGVFLGGIAALSYAGYSWAAKRLIESGVHSQSSMSGLFGCAALLLLPSLWFTGGNLFSSPTNVLVSLYTAVIPMFLGYLLFGFGLGFVDASKATLITLIEPLVATVFAVLIIGEKLKVIGWGGITLVSLCLVIQTIQPQSKLFYMLSPLRLKKSM</sequence>
<feature type="transmembrane region" description="Helical" evidence="1">
    <location>
        <begin position="196"/>
        <end position="216"/>
    </location>
</feature>
<dbReference type="InterPro" id="IPR000620">
    <property type="entry name" value="EamA_dom"/>
</dbReference>
<dbReference type="EMBL" id="AQGV01000012">
    <property type="protein sequence ID" value="MBE0368954.1"/>
    <property type="molecule type" value="Genomic_DNA"/>
</dbReference>
<feature type="transmembrane region" description="Helical" evidence="1">
    <location>
        <begin position="95"/>
        <end position="113"/>
    </location>
</feature>
<dbReference type="InterPro" id="IPR037185">
    <property type="entry name" value="EmrE-like"/>
</dbReference>
<accession>A0ABR9ED91</accession>
<feature type="transmembrane region" description="Helical" evidence="1">
    <location>
        <begin position="12"/>
        <end position="30"/>
    </location>
</feature>
<keyword evidence="4" id="KW-1185">Reference proteome</keyword>
<feature type="domain" description="EamA" evidence="2">
    <location>
        <begin position="160"/>
        <end position="288"/>
    </location>
</feature>
<feature type="transmembrane region" description="Helical" evidence="1">
    <location>
        <begin position="155"/>
        <end position="175"/>
    </location>
</feature>
<evidence type="ECO:0000259" key="2">
    <source>
        <dbReference type="Pfam" id="PF00892"/>
    </source>
</evidence>
<dbReference type="SUPFAM" id="SSF103481">
    <property type="entry name" value="Multidrug resistance efflux transporter EmrE"/>
    <property type="match status" value="2"/>
</dbReference>
<feature type="transmembrane region" description="Helical" evidence="1">
    <location>
        <begin position="125"/>
        <end position="143"/>
    </location>
</feature>
<dbReference type="Proteomes" id="UP000615755">
    <property type="component" value="Unassembled WGS sequence"/>
</dbReference>
<feature type="transmembrane region" description="Helical" evidence="1">
    <location>
        <begin position="36"/>
        <end position="60"/>
    </location>
</feature>
<feature type="transmembrane region" description="Helical" evidence="1">
    <location>
        <begin position="252"/>
        <end position="271"/>
    </location>
</feature>
<organism evidence="3 4">
    <name type="scientific">Pseudoalteromonas aurantia 208</name>
    <dbReference type="NCBI Taxonomy" id="1314867"/>
    <lineage>
        <taxon>Bacteria</taxon>
        <taxon>Pseudomonadati</taxon>
        <taxon>Pseudomonadota</taxon>
        <taxon>Gammaproteobacteria</taxon>
        <taxon>Alteromonadales</taxon>
        <taxon>Pseudoalteromonadaceae</taxon>
        <taxon>Pseudoalteromonas</taxon>
    </lineage>
</organism>
<feature type="transmembrane region" description="Helical" evidence="1">
    <location>
        <begin position="222"/>
        <end position="240"/>
    </location>
</feature>
<keyword evidence="1" id="KW-1133">Transmembrane helix</keyword>
<dbReference type="PANTHER" id="PTHR22911">
    <property type="entry name" value="ACYL-MALONYL CONDENSING ENZYME-RELATED"/>
    <property type="match status" value="1"/>
</dbReference>
<dbReference type="PANTHER" id="PTHR22911:SF79">
    <property type="entry name" value="MOBA-LIKE NTP TRANSFERASE DOMAIN-CONTAINING PROTEIN"/>
    <property type="match status" value="1"/>
</dbReference>
<keyword evidence="1" id="KW-0472">Membrane</keyword>
<evidence type="ECO:0000313" key="3">
    <source>
        <dbReference type="EMBL" id="MBE0368954.1"/>
    </source>
</evidence>
<evidence type="ECO:0000313" key="4">
    <source>
        <dbReference type="Proteomes" id="UP000615755"/>
    </source>
</evidence>
<feature type="transmembrane region" description="Helical" evidence="1">
    <location>
        <begin position="277"/>
        <end position="295"/>
    </location>
</feature>
<proteinExistence type="predicted"/>
<evidence type="ECO:0000256" key="1">
    <source>
        <dbReference type="SAM" id="Phobius"/>
    </source>
</evidence>